<dbReference type="CDD" id="cd01066">
    <property type="entry name" value="APP_MetAP"/>
    <property type="match status" value="1"/>
</dbReference>
<proteinExistence type="predicted"/>
<dbReference type="PANTHER" id="PTHR46112:SF2">
    <property type="entry name" value="XAA-PRO AMINOPEPTIDASE P-RELATED"/>
    <property type="match status" value="1"/>
</dbReference>
<evidence type="ECO:0000259" key="2">
    <source>
        <dbReference type="Pfam" id="PF01321"/>
    </source>
</evidence>
<dbReference type="InterPro" id="IPR000587">
    <property type="entry name" value="Creatinase_N"/>
</dbReference>
<dbReference type="InterPro" id="IPR036005">
    <property type="entry name" value="Creatinase/aminopeptidase-like"/>
</dbReference>
<dbReference type="Pfam" id="PF00557">
    <property type="entry name" value="Peptidase_M24"/>
    <property type="match status" value="1"/>
</dbReference>
<dbReference type="Gene3D" id="3.90.230.10">
    <property type="entry name" value="Creatinase/methionine aminopeptidase superfamily"/>
    <property type="match status" value="1"/>
</dbReference>
<dbReference type="Gene3D" id="3.40.350.10">
    <property type="entry name" value="Creatinase/prolidase N-terminal domain"/>
    <property type="match status" value="1"/>
</dbReference>
<protein>
    <recommendedName>
        <fullName evidence="4">Creatinase N-terminal domain-containing protein</fullName>
    </recommendedName>
</protein>
<feature type="domain" description="Creatinase N-terminal" evidence="2">
    <location>
        <begin position="1"/>
        <end position="130"/>
    </location>
</feature>
<dbReference type="EMBL" id="UINC01045906">
    <property type="protein sequence ID" value="SVB53221.1"/>
    <property type="molecule type" value="Genomic_DNA"/>
</dbReference>
<gene>
    <name evidence="3" type="ORF">METZ01_LOCUS206075</name>
</gene>
<dbReference type="SUPFAM" id="SSF53092">
    <property type="entry name" value="Creatinase/prolidase N-terminal domain"/>
    <property type="match status" value="1"/>
</dbReference>
<evidence type="ECO:0008006" key="4">
    <source>
        <dbReference type="Google" id="ProtNLM"/>
    </source>
</evidence>
<reference evidence="3" key="1">
    <citation type="submission" date="2018-05" db="EMBL/GenBank/DDBJ databases">
        <authorList>
            <person name="Lanie J.A."/>
            <person name="Ng W.-L."/>
            <person name="Kazmierczak K.M."/>
            <person name="Andrzejewski T.M."/>
            <person name="Davidsen T.M."/>
            <person name="Wayne K.J."/>
            <person name="Tettelin H."/>
            <person name="Glass J.I."/>
            <person name="Rusch D."/>
            <person name="Podicherti R."/>
            <person name="Tsui H.-C.T."/>
            <person name="Winkler M.E."/>
        </authorList>
    </citation>
    <scope>NUCLEOTIDE SEQUENCE</scope>
</reference>
<feature type="non-terminal residue" evidence="3">
    <location>
        <position position="280"/>
    </location>
</feature>
<dbReference type="AlphaFoldDB" id="A0A382ETE6"/>
<evidence type="ECO:0000313" key="3">
    <source>
        <dbReference type="EMBL" id="SVB53221.1"/>
    </source>
</evidence>
<feature type="domain" description="Peptidase M24" evidence="1">
    <location>
        <begin position="138"/>
        <end position="279"/>
    </location>
</feature>
<dbReference type="InterPro" id="IPR050659">
    <property type="entry name" value="Peptidase_M24B"/>
</dbReference>
<dbReference type="InterPro" id="IPR029149">
    <property type="entry name" value="Creatin/AminoP/Spt16_N"/>
</dbReference>
<accession>A0A382ETE6</accession>
<evidence type="ECO:0000259" key="1">
    <source>
        <dbReference type="Pfam" id="PF00557"/>
    </source>
</evidence>
<sequence length="280" mass="31584">MSEANIDAMLLMDPDSIYYFTAFWGDLGVEFGRPSIVIMPRNEEPIIITSSIEGEMCKRMSWISKIHLYHDSVGREWIDPLETILAKYKNHKIAVIPNKVPSLVLNYFHKTDWINKLINGENILSLQRMIKSPEEIKHLRQAGQVATAMTDAARSVIAEGVSEYEIAIAAQAGGTRKAAEIIESEDVNSLMSPVIHNLQSIQSGPHTSMGHLHPTVRRLKKGDPVFLCFCANCHFKQLKIGYDRQYFVEEMSDEHARLYEIAVEAQQASIKEMKPGVTAE</sequence>
<dbReference type="InterPro" id="IPR000994">
    <property type="entry name" value="Pept_M24"/>
</dbReference>
<organism evidence="3">
    <name type="scientific">marine metagenome</name>
    <dbReference type="NCBI Taxonomy" id="408172"/>
    <lineage>
        <taxon>unclassified sequences</taxon>
        <taxon>metagenomes</taxon>
        <taxon>ecological metagenomes</taxon>
    </lineage>
</organism>
<dbReference type="SUPFAM" id="SSF55920">
    <property type="entry name" value="Creatinase/aminopeptidase"/>
    <property type="match status" value="1"/>
</dbReference>
<dbReference type="PANTHER" id="PTHR46112">
    <property type="entry name" value="AMINOPEPTIDASE"/>
    <property type="match status" value="1"/>
</dbReference>
<dbReference type="Pfam" id="PF01321">
    <property type="entry name" value="Creatinase_N"/>
    <property type="match status" value="1"/>
</dbReference>
<name>A0A382ETE6_9ZZZZ</name>